<organism evidence="2 3">
    <name type="scientific">Filifactor villosus</name>
    <dbReference type="NCBI Taxonomy" id="29374"/>
    <lineage>
        <taxon>Bacteria</taxon>
        <taxon>Bacillati</taxon>
        <taxon>Bacillota</taxon>
        <taxon>Clostridia</taxon>
        <taxon>Peptostreptococcales</taxon>
        <taxon>Filifactoraceae</taxon>
        <taxon>Filifactor</taxon>
    </lineage>
</organism>
<keyword evidence="1" id="KW-0812">Transmembrane</keyword>
<comment type="caution">
    <text evidence="2">The sequence shown here is derived from an EMBL/GenBank/DDBJ whole genome shotgun (WGS) entry which is preliminary data.</text>
</comment>
<feature type="transmembrane region" description="Helical" evidence="1">
    <location>
        <begin position="80"/>
        <end position="96"/>
    </location>
</feature>
<sequence>MKHSYDHASAMKKKMFMVLDILLLLLYSFPLIFPHILKTYVNDFIVFFEFLILLVYYGIRSKISQEPFMNISRKNALVRVVVYVCLVVIDLILSRFGDYPHLLTFEIMVSIIAGELYRTLFEKK</sequence>
<reference evidence="3" key="1">
    <citation type="journal article" date="2019" name="Int. J. Syst. Evol. Microbiol.">
        <title>The Global Catalogue of Microorganisms (GCM) 10K type strain sequencing project: providing services to taxonomists for standard genome sequencing and annotation.</title>
        <authorList>
            <consortium name="The Broad Institute Genomics Platform"/>
            <consortium name="The Broad Institute Genome Sequencing Center for Infectious Disease"/>
            <person name="Wu L."/>
            <person name="Ma J."/>
        </authorList>
    </citation>
    <scope>NUCLEOTIDE SEQUENCE [LARGE SCALE GENOMIC DNA]</scope>
    <source>
        <strain evidence="3">CCUG 46385</strain>
    </source>
</reference>
<feature type="transmembrane region" description="Helical" evidence="1">
    <location>
        <begin position="40"/>
        <end position="59"/>
    </location>
</feature>
<keyword evidence="1" id="KW-0472">Membrane</keyword>
<name>A0ABV9QMA9_9FIRM</name>
<evidence type="ECO:0000313" key="3">
    <source>
        <dbReference type="Proteomes" id="UP001595916"/>
    </source>
</evidence>
<protein>
    <submittedName>
        <fullName evidence="2">Uncharacterized protein</fullName>
    </submittedName>
</protein>
<keyword evidence="3" id="KW-1185">Reference proteome</keyword>
<keyword evidence="1" id="KW-1133">Transmembrane helix</keyword>
<dbReference type="Proteomes" id="UP001595916">
    <property type="component" value="Unassembled WGS sequence"/>
</dbReference>
<proteinExistence type="predicted"/>
<dbReference type="EMBL" id="JBHSHL010000023">
    <property type="protein sequence ID" value="MFC4804796.1"/>
    <property type="molecule type" value="Genomic_DNA"/>
</dbReference>
<gene>
    <name evidence="2" type="ORF">ACFO4R_06825</name>
</gene>
<evidence type="ECO:0000256" key="1">
    <source>
        <dbReference type="SAM" id="Phobius"/>
    </source>
</evidence>
<accession>A0ABV9QMA9</accession>
<evidence type="ECO:0000313" key="2">
    <source>
        <dbReference type="EMBL" id="MFC4804796.1"/>
    </source>
</evidence>
<dbReference type="RefSeq" id="WP_379788319.1">
    <property type="nucleotide sequence ID" value="NZ_JBHSHL010000023.1"/>
</dbReference>